<comment type="caution">
    <text evidence="2">The sequence shown here is derived from an EMBL/GenBank/DDBJ whole genome shotgun (WGS) entry which is preliminary data.</text>
</comment>
<evidence type="ECO:0000256" key="1">
    <source>
        <dbReference type="SAM" id="Phobius"/>
    </source>
</evidence>
<dbReference type="PANTHER" id="PTHR38602:SF1">
    <property type="entry name" value="INNER MEMBRANE PROTEIN"/>
    <property type="match status" value="1"/>
</dbReference>
<keyword evidence="3" id="KW-1185">Reference proteome</keyword>
<keyword evidence="1" id="KW-0472">Membrane</keyword>
<name>A0A2V3U1X6_9HYPH</name>
<accession>A0A2V3U1X6</accession>
<evidence type="ECO:0000313" key="3">
    <source>
        <dbReference type="Proteomes" id="UP000248021"/>
    </source>
</evidence>
<keyword evidence="1" id="KW-1133">Transmembrane helix</keyword>
<dbReference type="RefSeq" id="WP_110376675.1">
    <property type="nucleotide sequence ID" value="NZ_CAKNFM010000006.1"/>
</dbReference>
<dbReference type="AlphaFoldDB" id="A0A2V3U1X6"/>
<keyword evidence="1" id="KW-0812">Transmembrane</keyword>
<organism evidence="2 3">
    <name type="scientific">Chelatococcus asaccharovorans</name>
    <dbReference type="NCBI Taxonomy" id="28210"/>
    <lineage>
        <taxon>Bacteria</taxon>
        <taxon>Pseudomonadati</taxon>
        <taxon>Pseudomonadota</taxon>
        <taxon>Alphaproteobacteria</taxon>
        <taxon>Hyphomicrobiales</taxon>
        <taxon>Chelatococcaceae</taxon>
        <taxon>Chelatococcus</taxon>
    </lineage>
</organism>
<dbReference type="Pfam" id="PF09838">
    <property type="entry name" value="DUF2065"/>
    <property type="match status" value="1"/>
</dbReference>
<protein>
    <recommendedName>
        <fullName evidence="4">DUF2065 domain-containing protein</fullName>
    </recommendedName>
</protein>
<dbReference type="InterPro" id="IPR019201">
    <property type="entry name" value="DUF2065"/>
</dbReference>
<dbReference type="EMBL" id="QJJK01000009">
    <property type="protein sequence ID" value="PXW55848.1"/>
    <property type="molecule type" value="Genomic_DNA"/>
</dbReference>
<proteinExistence type="predicted"/>
<evidence type="ECO:0008006" key="4">
    <source>
        <dbReference type="Google" id="ProtNLM"/>
    </source>
</evidence>
<evidence type="ECO:0000313" key="2">
    <source>
        <dbReference type="EMBL" id="PXW55848.1"/>
    </source>
</evidence>
<gene>
    <name evidence="2" type="ORF">C7450_109261</name>
</gene>
<dbReference type="Proteomes" id="UP000248021">
    <property type="component" value="Unassembled WGS sequence"/>
</dbReference>
<dbReference type="PANTHER" id="PTHR38602">
    <property type="entry name" value="INNER MEMBRANE PROTEIN-RELATED"/>
    <property type="match status" value="1"/>
</dbReference>
<sequence>MTDFLAALGLLLAIEGIVFAAFPAATRKALAEAAEAPVERMRVVGVISAVAGVFIVWVVRSGVI</sequence>
<feature type="transmembrane region" description="Helical" evidence="1">
    <location>
        <begin position="41"/>
        <end position="59"/>
    </location>
</feature>
<reference evidence="2 3" key="1">
    <citation type="submission" date="2018-05" db="EMBL/GenBank/DDBJ databases">
        <title>Genomic Encyclopedia of Type Strains, Phase IV (KMG-IV): sequencing the most valuable type-strain genomes for metagenomic binning, comparative biology and taxonomic classification.</title>
        <authorList>
            <person name="Goeker M."/>
        </authorList>
    </citation>
    <scope>NUCLEOTIDE SEQUENCE [LARGE SCALE GENOMIC DNA]</scope>
    <source>
        <strain evidence="2 3">DSM 6462</strain>
    </source>
</reference>